<protein>
    <submittedName>
        <fullName evidence="1">Putative rhamnosyl transferase</fullName>
    </submittedName>
</protein>
<dbReference type="Pfam" id="PF11316">
    <property type="entry name" value="Rhamno_transf"/>
    <property type="match status" value="1"/>
</dbReference>
<dbReference type="InterPro" id="IPR021466">
    <property type="entry name" value="Put_rhamnosyl_transferase"/>
</dbReference>
<reference evidence="2" key="1">
    <citation type="submission" date="2016-10" db="EMBL/GenBank/DDBJ databases">
        <authorList>
            <person name="Varghese N."/>
            <person name="Submissions S."/>
        </authorList>
    </citation>
    <scope>NUCLEOTIDE SEQUENCE [LARGE SCALE GENOMIC DNA]</scope>
    <source>
        <strain evidence="2">CGMCC 4.3506</strain>
    </source>
</reference>
<dbReference type="STRING" id="200378.SAMN05216553_105354"/>
<dbReference type="AlphaFoldDB" id="A0A1G7RII6"/>
<dbReference type="GO" id="GO:0016740">
    <property type="term" value="F:transferase activity"/>
    <property type="evidence" value="ECO:0007669"/>
    <property type="project" value="UniProtKB-KW"/>
</dbReference>
<evidence type="ECO:0000313" key="1">
    <source>
        <dbReference type="EMBL" id="SDG10542.1"/>
    </source>
</evidence>
<evidence type="ECO:0000313" key="2">
    <source>
        <dbReference type="Proteomes" id="UP000199623"/>
    </source>
</evidence>
<name>A0A1G7RII6_9PSEU</name>
<sequence length="281" mass="31511">MADHVILTRFNLPSKGAESYIRAKEGWLTERVALFERYCLPSVLAQTDKRTRWLIYFDPESPQWLKDRIASHGDAYTPVYRAEVSRQELRSDIRSLFSATGSELITTNLDNDDGLAVDFVERLCAAPRPTTTAAYYLVNGLIKSPGGLYHRVDRHNAFVSVRESWEEPVTCWAHWHNQMHLHFPVVELGGAPAWLQVVHGNNVSNRTRGRLVSPEPYRAAFGDALDDVSTPGARAVAQDRLVAQPVRFLRDSGRVAAKNAAMKVLGKNGFETIKQKLAARG</sequence>
<dbReference type="RefSeq" id="WP_090049170.1">
    <property type="nucleotide sequence ID" value="NZ_FNCC01000005.1"/>
</dbReference>
<gene>
    <name evidence="1" type="ORF">SAMN05216553_105354</name>
</gene>
<accession>A0A1G7RII6</accession>
<proteinExistence type="predicted"/>
<dbReference type="EMBL" id="FNCC01000005">
    <property type="protein sequence ID" value="SDG10542.1"/>
    <property type="molecule type" value="Genomic_DNA"/>
</dbReference>
<keyword evidence="1" id="KW-0808">Transferase</keyword>
<dbReference type="OrthoDB" id="9771846at2"/>
<organism evidence="1 2">
    <name type="scientific">Lentzea fradiae</name>
    <dbReference type="NCBI Taxonomy" id="200378"/>
    <lineage>
        <taxon>Bacteria</taxon>
        <taxon>Bacillati</taxon>
        <taxon>Actinomycetota</taxon>
        <taxon>Actinomycetes</taxon>
        <taxon>Pseudonocardiales</taxon>
        <taxon>Pseudonocardiaceae</taxon>
        <taxon>Lentzea</taxon>
    </lineage>
</organism>
<dbReference type="Proteomes" id="UP000199623">
    <property type="component" value="Unassembled WGS sequence"/>
</dbReference>
<keyword evidence="2" id="KW-1185">Reference proteome</keyword>